<evidence type="ECO:0000313" key="4">
    <source>
        <dbReference type="Proteomes" id="UP000235114"/>
    </source>
</evidence>
<dbReference type="OrthoDB" id="2989520at2"/>
<dbReference type="Proteomes" id="UP000234951">
    <property type="component" value="Unassembled WGS sequence"/>
</dbReference>
<organism evidence="1 3">
    <name type="scientific">Bacillus canaveralius</name>
    <dbReference type="NCBI Taxonomy" id="1403243"/>
    <lineage>
        <taxon>Bacteria</taxon>
        <taxon>Bacillati</taxon>
        <taxon>Bacillota</taxon>
        <taxon>Bacilli</taxon>
        <taxon>Bacillales</taxon>
        <taxon>Bacillaceae</taxon>
        <taxon>Bacillus</taxon>
    </lineage>
</organism>
<keyword evidence="4" id="KW-1185">Reference proteome</keyword>
<dbReference type="AlphaFoldDB" id="A0A2N5GHE8"/>
<reference evidence="1 3" key="1">
    <citation type="submission" date="2017-11" db="EMBL/GenBank/DDBJ databases">
        <title>Comparitive Functional Genomics of Dry Heat Resistant strains isolated from the Viking Spacecraft.</title>
        <authorList>
            <person name="Seuylemezian A."/>
            <person name="Cooper K."/>
            <person name="Vaishampayan P."/>
        </authorList>
    </citation>
    <scope>NUCLEOTIDE SEQUENCE [LARGE SCALE GENOMIC DNA]</scope>
    <source>
        <strain evidence="1 3">M4.6</strain>
    </source>
</reference>
<comment type="caution">
    <text evidence="1">The sequence shown here is derived from an EMBL/GenBank/DDBJ whole genome shotgun (WGS) entry which is preliminary data.</text>
</comment>
<name>A0A2N5GHE8_9BACI</name>
<evidence type="ECO:0000313" key="1">
    <source>
        <dbReference type="EMBL" id="PLR80150.1"/>
    </source>
</evidence>
<sequence>MTMDRSTLNLDNYRSQKQAQAEKSVQHLLRLAADYTERNTNIREKVRAKHIFRKKLGLRNGHILTAVEEELFEQWFLFDYQTIQGFTMLSLFLKNQAANLTEPEMIQGALILSSMLEPFTVISVDEGNEEITVQGFASEVEFPVFSKLPLLQSQNLQYVFLRKIPALKRDIAISPLFAVSGPEVFNKLENSFIDQKREDESLSWRTYLKNHAILFLYEGLRKQIYRKEF</sequence>
<dbReference type="EMBL" id="PGVD01000020">
    <property type="protein sequence ID" value="PLR98708.1"/>
    <property type="molecule type" value="Genomic_DNA"/>
</dbReference>
<proteinExistence type="predicted"/>
<evidence type="ECO:0000313" key="3">
    <source>
        <dbReference type="Proteomes" id="UP000234951"/>
    </source>
</evidence>
<dbReference type="Proteomes" id="UP000235114">
    <property type="component" value="Unassembled WGS sequence"/>
</dbReference>
<accession>A0A2N5GHE8</accession>
<dbReference type="RefSeq" id="WP_101578996.1">
    <property type="nucleotide sequence ID" value="NZ_PGVA01000057.1"/>
</dbReference>
<gene>
    <name evidence="1" type="ORF">CU635_19255</name>
    <name evidence="2" type="ORF">CVD25_07280</name>
</gene>
<dbReference type="EMBL" id="PGVA01000057">
    <property type="protein sequence ID" value="PLR80150.1"/>
    <property type="molecule type" value="Genomic_DNA"/>
</dbReference>
<evidence type="ECO:0000313" key="2">
    <source>
        <dbReference type="EMBL" id="PLR98708.1"/>
    </source>
</evidence>
<reference evidence="2 4" key="2">
    <citation type="submission" date="2017-12" db="EMBL/GenBank/DDBJ databases">
        <title>Comparative Functional Genomics of Dry Heat Resistant strains isolated from the Viking Spacecraft.</title>
        <authorList>
            <person name="Seuylemezian A."/>
            <person name="Cooper K."/>
            <person name="Vaishampayan P."/>
        </authorList>
    </citation>
    <scope>NUCLEOTIDE SEQUENCE [LARGE SCALE GENOMIC DNA]</scope>
    <source>
        <strain evidence="2 4">ATCC 29669</strain>
    </source>
</reference>
<protein>
    <submittedName>
        <fullName evidence="1">Uncharacterized protein</fullName>
    </submittedName>
</protein>